<feature type="region of interest" description="Disordered" evidence="5">
    <location>
        <begin position="1"/>
        <end position="30"/>
    </location>
</feature>
<dbReference type="STRING" id="3821.A0A151R1F7"/>
<feature type="compositionally biased region" description="Acidic residues" evidence="5">
    <location>
        <begin position="15"/>
        <end position="27"/>
    </location>
</feature>
<evidence type="ECO:0000256" key="1">
    <source>
        <dbReference type="ARBA" id="ARBA00004123"/>
    </source>
</evidence>
<evidence type="ECO:0000313" key="8">
    <source>
        <dbReference type="Proteomes" id="UP000075243"/>
    </source>
</evidence>
<dbReference type="GO" id="GO:0005634">
    <property type="term" value="C:nucleus"/>
    <property type="evidence" value="ECO:0007669"/>
    <property type="project" value="UniProtKB-SubCell"/>
</dbReference>
<name>A0A151R1F7_CAJCA</name>
<keyword evidence="4" id="KW-0539">Nucleus</keyword>
<keyword evidence="8" id="KW-1185">Reference proteome</keyword>
<evidence type="ECO:0000256" key="4">
    <source>
        <dbReference type="ARBA" id="ARBA00023242"/>
    </source>
</evidence>
<sequence>MTSFYSTAKSRTEEDPSVSEDDGEDGGDTAVWGAFSESLREVQSVLDRNRFLIKQVNENQHSRLRDNMLKNVSLIQELNGNISKVLSLYSHINSNFSTAFQQHPATDAARDKS</sequence>
<dbReference type="OrthoDB" id="1895690at2759"/>
<evidence type="ECO:0000256" key="2">
    <source>
        <dbReference type="ARBA" id="ARBA00009514"/>
    </source>
</evidence>
<dbReference type="PANTHER" id="PTHR33469">
    <property type="entry name" value="PROTEIN ELF4-LIKE 4"/>
    <property type="match status" value="1"/>
</dbReference>
<evidence type="ECO:0000256" key="3">
    <source>
        <dbReference type="ARBA" id="ARBA00023108"/>
    </source>
</evidence>
<dbReference type="Proteomes" id="UP000075243">
    <property type="component" value="Unassembled WGS sequence"/>
</dbReference>
<comment type="similarity">
    <text evidence="2">Belongs to the EARLY FLOWERING 4 family.</text>
</comment>
<protein>
    <recommendedName>
        <fullName evidence="6">Protein EARLY FLOWERING 4 domain-containing protein</fullName>
    </recommendedName>
</protein>
<evidence type="ECO:0000259" key="6">
    <source>
        <dbReference type="Pfam" id="PF07011"/>
    </source>
</evidence>
<accession>A0A151R1F7</accession>
<dbReference type="EMBL" id="KQ484225">
    <property type="protein sequence ID" value="KYP36380.1"/>
    <property type="molecule type" value="Genomic_DNA"/>
</dbReference>
<proteinExistence type="inferred from homology"/>
<dbReference type="OMA" id="RHNMVKN"/>
<dbReference type="GO" id="GO:0048511">
    <property type="term" value="P:rhythmic process"/>
    <property type="evidence" value="ECO:0007669"/>
    <property type="project" value="UniProtKB-KW"/>
</dbReference>
<dbReference type="GO" id="GO:0009649">
    <property type="term" value="P:entrainment of circadian clock"/>
    <property type="evidence" value="ECO:0007669"/>
    <property type="project" value="TreeGrafter"/>
</dbReference>
<keyword evidence="3" id="KW-0090">Biological rhythms</keyword>
<feature type="domain" description="Protein EARLY FLOWERING 4" evidence="6">
    <location>
        <begin position="27"/>
        <end position="106"/>
    </location>
</feature>
<dbReference type="PANTHER" id="PTHR33469:SF5">
    <property type="entry name" value="PROTEIN EARLY FLOWERING 4"/>
    <property type="match status" value="1"/>
</dbReference>
<dbReference type="Gramene" id="C.cajan_41980.t">
    <property type="protein sequence ID" value="C.cajan_41980.t.cds1"/>
    <property type="gene ID" value="C.cajan_41980"/>
</dbReference>
<evidence type="ECO:0000313" key="7">
    <source>
        <dbReference type="EMBL" id="KYP36380.1"/>
    </source>
</evidence>
<dbReference type="AlphaFoldDB" id="A0A151R1F7"/>
<organism evidence="7 8">
    <name type="scientific">Cajanus cajan</name>
    <name type="common">Pigeon pea</name>
    <name type="synonym">Cajanus indicus</name>
    <dbReference type="NCBI Taxonomy" id="3821"/>
    <lineage>
        <taxon>Eukaryota</taxon>
        <taxon>Viridiplantae</taxon>
        <taxon>Streptophyta</taxon>
        <taxon>Embryophyta</taxon>
        <taxon>Tracheophyta</taxon>
        <taxon>Spermatophyta</taxon>
        <taxon>Magnoliopsida</taxon>
        <taxon>eudicotyledons</taxon>
        <taxon>Gunneridae</taxon>
        <taxon>Pentapetalae</taxon>
        <taxon>rosids</taxon>
        <taxon>fabids</taxon>
        <taxon>Fabales</taxon>
        <taxon>Fabaceae</taxon>
        <taxon>Papilionoideae</taxon>
        <taxon>50 kb inversion clade</taxon>
        <taxon>NPAAA clade</taxon>
        <taxon>indigoferoid/millettioid clade</taxon>
        <taxon>Phaseoleae</taxon>
        <taxon>Cajanus</taxon>
    </lineage>
</organism>
<dbReference type="InterPro" id="IPR009741">
    <property type="entry name" value="EARLY_FLOWERING_4_dom"/>
</dbReference>
<dbReference type="GO" id="GO:0042753">
    <property type="term" value="P:positive regulation of circadian rhythm"/>
    <property type="evidence" value="ECO:0007669"/>
    <property type="project" value="InterPro"/>
</dbReference>
<comment type="subcellular location">
    <subcellularLocation>
        <location evidence="1">Nucleus</location>
    </subcellularLocation>
</comment>
<evidence type="ECO:0000256" key="5">
    <source>
        <dbReference type="SAM" id="MobiDB-lite"/>
    </source>
</evidence>
<dbReference type="Pfam" id="PF07011">
    <property type="entry name" value="Elf4"/>
    <property type="match status" value="1"/>
</dbReference>
<dbReference type="InterPro" id="IPR040462">
    <property type="entry name" value="EARLY_FLOWERING_4"/>
</dbReference>
<reference evidence="7" key="1">
    <citation type="journal article" date="2012" name="Nat. Biotechnol.">
        <title>Draft genome sequence of pigeonpea (Cajanus cajan), an orphan legume crop of resource-poor farmers.</title>
        <authorList>
            <person name="Varshney R.K."/>
            <person name="Chen W."/>
            <person name="Li Y."/>
            <person name="Bharti A.K."/>
            <person name="Saxena R.K."/>
            <person name="Schlueter J.A."/>
            <person name="Donoghue M.T."/>
            <person name="Azam S."/>
            <person name="Fan G."/>
            <person name="Whaley A.M."/>
            <person name="Farmer A.D."/>
            <person name="Sheridan J."/>
            <person name="Iwata A."/>
            <person name="Tuteja R."/>
            <person name="Penmetsa R.V."/>
            <person name="Wu W."/>
            <person name="Upadhyaya H.D."/>
            <person name="Yang S.P."/>
            <person name="Shah T."/>
            <person name="Saxena K.B."/>
            <person name="Michael T."/>
            <person name="McCombie W.R."/>
            <person name="Yang B."/>
            <person name="Zhang G."/>
            <person name="Yang H."/>
            <person name="Wang J."/>
            <person name="Spillane C."/>
            <person name="Cook D.R."/>
            <person name="May G.D."/>
            <person name="Xu X."/>
            <person name="Jackson S.A."/>
        </authorList>
    </citation>
    <scope>NUCLEOTIDE SEQUENCE [LARGE SCALE GENOMIC DNA]</scope>
</reference>
<gene>
    <name evidence="7" type="ORF">KK1_042508</name>
</gene>